<reference evidence="2 3" key="1">
    <citation type="submission" date="2016-03" db="EMBL/GenBank/DDBJ databases">
        <authorList>
            <person name="Ploux O."/>
        </authorList>
    </citation>
    <scope>NUCLEOTIDE SEQUENCE [LARGE SCALE GENOMIC DNA]</scope>
    <source>
        <strain evidence="2 3">UAMH 11012</strain>
    </source>
</reference>
<dbReference type="Proteomes" id="UP000184330">
    <property type="component" value="Unassembled WGS sequence"/>
</dbReference>
<sequence>MSIDKTPALGNLPDELLIQILGALSARDLFRACLVSKKLNKLADPILHKSVAFDHPRHHVSFSQSLARRPRRGSLIQEVRLEYPSEELSEVMALPESPVERLKFDHFSHTISTMSNLENLEVSVPEKLAHGIGNLFNGPFDLACLKTCSLFYQREDGGYWDLQENIHIFSHPTLEVLTIRRAKLDTRGFDSLERPENTGLKELHLLECDINDDALSDILLHPEALQKISITQVADPSPELEESPLDIGDYISALSSACQTLEVITIDFPTLVARHALRLREFQVLKSLTLRDYQLIGSGHPRLHSVGLPPILTKLNLLGRLGEDEEIAELLCYALEHTLARQQCQIVVSDKEHEIPAEIVEACKKSEYFHLQID</sequence>
<evidence type="ECO:0000313" key="3">
    <source>
        <dbReference type="Proteomes" id="UP000184330"/>
    </source>
</evidence>
<proteinExistence type="predicted"/>
<name>A0A1L7XF16_9HELO</name>
<accession>A0A1L7XF16</accession>
<dbReference type="SUPFAM" id="SSF52047">
    <property type="entry name" value="RNI-like"/>
    <property type="match status" value="1"/>
</dbReference>
<dbReference type="SMART" id="SM00256">
    <property type="entry name" value="FBOX"/>
    <property type="match status" value="1"/>
</dbReference>
<dbReference type="InterPro" id="IPR032675">
    <property type="entry name" value="LRR_dom_sf"/>
</dbReference>
<feature type="domain" description="F-box" evidence="1">
    <location>
        <begin position="6"/>
        <end position="56"/>
    </location>
</feature>
<protein>
    <recommendedName>
        <fullName evidence="1">F-box domain-containing protein</fullName>
    </recommendedName>
</protein>
<dbReference type="PANTHER" id="PTHR31639:SF256">
    <property type="entry name" value="OS07G0242900 PROTEIN"/>
    <property type="match status" value="1"/>
</dbReference>
<gene>
    <name evidence="2" type="ORF">PAC_13532</name>
</gene>
<dbReference type="Gene3D" id="1.20.1280.50">
    <property type="match status" value="1"/>
</dbReference>
<dbReference type="AlphaFoldDB" id="A0A1L7XF16"/>
<dbReference type="InterPro" id="IPR001810">
    <property type="entry name" value="F-box_dom"/>
</dbReference>
<keyword evidence="3" id="KW-1185">Reference proteome</keyword>
<dbReference type="CDD" id="cd09917">
    <property type="entry name" value="F-box_SF"/>
    <property type="match status" value="1"/>
</dbReference>
<dbReference type="Pfam" id="PF12937">
    <property type="entry name" value="F-box-like"/>
    <property type="match status" value="1"/>
</dbReference>
<organism evidence="2 3">
    <name type="scientific">Phialocephala subalpina</name>
    <dbReference type="NCBI Taxonomy" id="576137"/>
    <lineage>
        <taxon>Eukaryota</taxon>
        <taxon>Fungi</taxon>
        <taxon>Dikarya</taxon>
        <taxon>Ascomycota</taxon>
        <taxon>Pezizomycotina</taxon>
        <taxon>Leotiomycetes</taxon>
        <taxon>Helotiales</taxon>
        <taxon>Mollisiaceae</taxon>
        <taxon>Phialocephala</taxon>
        <taxon>Phialocephala fortinii species complex</taxon>
    </lineage>
</organism>
<dbReference type="Gene3D" id="3.80.10.10">
    <property type="entry name" value="Ribonuclease Inhibitor"/>
    <property type="match status" value="1"/>
</dbReference>
<dbReference type="InterPro" id="IPR036047">
    <property type="entry name" value="F-box-like_dom_sf"/>
</dbReference>
<dbReference type="OrthoDB" id="2522477at2759"/>
<dbReference type="PROSITE" id="PS50181">
    <property type="entry name" value="FBOX"/>
    <property type="match status" value="1"/>
</dbReference>
<dbReference type="SUPFAM" id="SSF81383">
    <property type="entry name" value="F-box domain"/>
    <property type="match status" value="1"/>
</dbReference>
<dbReference type="EMBL" id="FJOG01000024">
    <property type="protein sequence ID" value="CZR63635.1"/>
    <property type="molecule type" value="Genomic_DNA"/>
</dbReference>
<dbReference type="STRING" id="576137.A0A1L7XF16"/>
<dbReference type="PANTHER" id="PTHR31639">
    <property type="entry name" value="F-BOX PROTEIN-LIKE"/>
    <property type="match status" value="1"/>
</dbReference>
<evidence type="ECO:0000313" key="2">
    <source>
        <dbReference type="EMBL" id="CZR63635.1"/>
    </source>
</evidence>
<evidence type="ECO:0000259" key="1">
    <source>
        <dbReference type="PROSITE" id="PS50181"/>
    </source>
</evidence>